<dbReference type="AlphaFoldDB" id="A0AAV1ZNB1"/>
<evidence type="ECO:0000313" key="1">
    <source>
        <dbReference type="EMBL" id="CAL1271760.1"/>
    </source>
</evidence>
<reference evidence="1 2" key="1">
    <citation type="submission" date="2024-04" db="EMBL/GenBank/DDBJ databases">
        <authorList>
            <person name="Rising A."/>
            <person name="Reimegard J."/>
            <person name="Sonavane S."/>
            <person name="Akerstrom W."/>
            <person name="Nylinder S."/>
            <person name="Hedman E."/>
            <person name="Kallberg Y."/>
        </authorList>
    </citation>
    <scope>NUCLEOTIDE SEQUENCE [LARGE SCALE GENOMIC DNA]</scope>
</reference>
<organism evidence="1 2">
    <name type="scientific">Larinioides sclopetarius</name>
    <dbReference type="NCBI Taxonomy" id="280406"/>
    <lineage>
        <taxon>Eukaryota</taxon>
        <taxon>Metazoa</taxon>
        <taxon>Ecdysozoa</taxon>
        <taxon>Arthropoda</taxon>
        <taxon>Chelicerata</taxon>
        <taxon>Arachnida</taxon>
        <taxon>Araneae</taxon>
        <taxon>Araneomorphae</taxon>
        <taxon>Entelegynae</taxon>
        <taxon>Araneoidea</taxon>
        <taxon>Araneidae</taxon>
        <taxon>Larinioides</taxon>
    </lineage>
</organism>
<keyword evidence="2" id="KW-1185">Reference proteome</keyword>
<comment type="caution">
    <text evidence="1">The sequence shown here is derived from an EMBL/GenBank/DDBJ whole genome shotgun (WGS) entry which is preliminary data.</text>
</comment>
<accession>A0AAV1ZNB1</accession>
<dbReference type="Proteomes" id="UP001497382">
    <property type="component" value="Unassembled WGS sequence"/>
</dbReference>
<evidence type="ECO:0000313" key="2">
    <source>
        <dbReference type="Proteomes" id="UP001497382"/>
    </source>
</evidence>
<dbReference type="EMBL" id="CAXIEN010000056">
    <property type="protein sequence ID" value="CAL1271760.1"/>
    <property type="molecule type" value="Genomic_DNA"/>
</dbReference>
<proteinExistence type="predicted"/>
<gene>
    <name evidence="1" type="ORF">LARSCL_LOCUS5995</name>
</gene>
<protein>
    <submittedName>
        <fullName evidence="1">Uncharacterized protein</fullName>
    </submittedName>
</protein>
<sequence length="60" mass="7227">MLKICLYVLIKISIPSSHTKYLGLSDAHIVKYRFHHRKMNEFKLTKSFNTNIYFLFFLSE</sequence>
<name>A0AAV1ZNB1_9ARAC</name>